<protein>
    <submittedName>
        <fullName evidence="3">Alpha/beta hydrolase</fullName>
    </submittedName>
</protein>
<reference evidence="3 4" key="1">
    <citation type="journal article" date="2014" name="Int. J. Syst. Evol. Microbiol.">
        <title>Complete genome sequence of Corynebacterium casei LMG S-19264T (=DSM 44701T), isolated from a smear-ripened cheese.</title>
        <authorList>
            <consortium name="US DOE Joint Genome Institute (JGI-PGF)"/>
            <person name="Walter F."/>
            <person name="Albersmeier A."/>
            <person name="Kalinowski J."/>
            <person name="Ruckert C."/>
        </authorList>
    </citation>
    <scope>NUCLEOTIDE SEQUENCE [LARGE SCALE GENOMIC DNA]</scope>
    <source>
        <strain evidence="3 4">CGMCC 1.9161</strain>
    </source>
</reference>
<keyword evidence="1" id="KW-0472">Membrane</keyword>
<dbReference type="AlphaFoldDB" id="A0A917V2D4"/>
<keyword evidence="1" id="KW-1133">Transmembrane helix</keyword>
<dbReference type="EMBL" id="BMMF01000002">
    <property type="protein sequence ID" value="GGK22815.1"/>
    <property type="molecule type" value="Genomic_DNA"/>
</dbReference>
<name>A0A917V2D4_9HYPH</name>
<evidence type="ECO:0000259" key="2">
    <source>
        <dbReference type="Pfam" id="PF12146"/>
    </source>
</evidence>
<feature type="domain" description="Serine aminopeptidase S33" evidence="2">
    <location>
        <begin position="73"/>
        <end position="177"/>
    </location>
</feature>
<keyword evidence="4" id="KW-1185">Reference proteome</keyword>
<dbReference type="InterPro" id="IPR022742">
    <property type="entry name" value="Hydrolase_4"/>
</dbReference>
<dbReference type="Pfam" id="PF12146">
    <property type="entry name" value="Hydrolase_4"/>
    <property type="match status" value="1"/>
</dbReference>
<sequence length="280" mass="29529">MLGRLARGLVLAGGAYLAFVGVLFVAQRSLLYPAPDNVASAAEAGLAGFEDVTLETADDERIRAYFRPPEPGRALVVYFHGNAGSIRQRAPRAAALAEGGRGVLITSYRGYSGSTGSPTEEGLIEDARAAYAFASRHAPAERIVLYGESLGTGVAVALATEVEAGAVVLDAPFTSAADVARLRYPFVPVGLLMRDQFDSAARIGAVDEPLLVMHGTQDRVTPFAQGRALYEAAGEPKRFRGFEAEGHTRLLENGGLAEVRALLDAVEAGRAAALLEEDRS</sequence>
<keyword evidence="1" id="KW-0812">Transmembrane</keyword>
<gene>
    <name evidence="3" type="ORF">GCM10011322_06930</name>
</gene>
<feature type="transmembrane region" description="Helical" evidence="1">
    <location>
        <begin position="6"/>
        <end position="26"/>
    </location>
</feature>
<evidence type="ECO:0000256" key="1">
    <source>
        <dbReference type="SAM" id="Phobius"/>
    </source>
</evidence>
<dbReference type="GO" id="GO:0016787">
    <property type="term" value="F:hydrolase activity"/>
    <property type="evidence" value="ECO:0007669"/>
    <property type="project" value="UniProtKB-KW"/>
</dbReference>
<dbReference type="PANTHER" id="PTHR12277">
    <property type="entry name" value="ALPHA/BETA HYDROLASE DOMAIN-CONTAINING PROTEIN"/>
    <property type="match status" value="1"/>
</dbReference>
<keyword evidence="3" id="KW-0378">Hydrolase</keyword>
<dbReference type="InterPro" id="IPR029058">
    <property type="entry name" value="AB_hydrolase_fold"/>
</dbReference>
<organism evidence="3 4">
    <name type="scientific">Salinarimonas ramus</name>
    <dbReference type="NCBI Taxonomy" id="690164"/>
    <lineage>
        <taxon>Bacteria</taxon>
        <taxon>Pseudomonadati</taxon>
        <taxon>Pseudomonadota</taxon>
        <taxon>Alphaproteobacteria</taxon>
        <taxon>Hyphomicrobiales</taxon>
        <taxon>Salinarimonadaceae</taxon>
        <taxon>Salinarimonas</taxon>
    </lineage>
</organism>
<evidence type="ECO:0000313" key="3">
    <source>
        <dbReference type="EMBL" id="GGK22815.1"/>
    </source>
</evidence>
<dbReference type="SUPFAM" id="SSF53474">
    <property type="entry name" value="alpha/beta-Hydrolases"/>
    <property type="match status" value="1"/>
</dbReference>
<dbReference type="PANTHER" id="PTHR12277:SF81">
    <property type="entry name" value="PROTEIN ABHD13"/>
    <property type="match status" value="1"/>
</dbReference>
<evidence type="ECO:0000313" key="4">
    <source>
        <dbReference type="Proteomes" id="UP000600449"/>
    </source>
</evidence>
<dbReference type="Gene3D" id="3.40.50.1820">
    <property type="entry name" value="alpha/beta hydrolase"/>
    <property type="match status" value="1"/>
</dbReference>
<accession>A0A917V2D4</accession>
<dbReference type="RefSeq" id="WP_188909616.1">
    <property type="nucleotide sequence ID" value="NZ_BMMF01000002.1"/>
</dbReference>
<comment type="caution">
    <text evidence="3">The sequence shown here is derived from an EMBL/GenBank/DDBJ whole genome shotgun (WGS) entry which is preliminary data.</text>
</comment>
<proteinExistence type="predicted"/>
<dbReference type="Proteomes" id="UP000600449">
    <property type="component" value="Unassembled WGS sequence"/>
</dbReference>